<accession>C3JAM3</accession>
<dbReference type="STRING" id="553175.POREN0001_0260"/>
<dbReference type="Proteomes" id="UP000004295">
    <property type="component" value="Unassembled WGS sequence"/>
</dbReference>
<comment type="caution">
    <text evidence="1">The sequence shown here is derived from an EMBL/GenBank/DDBJ whole genome shotgun (WGS) entry which is preliminary data.</text>
</comment>
<organism evidence="1 2">
    <name type="scientific">Porphyromonas endodontalis (strain ATCC 35406 / DSM 24491 / JCM 8526 / CCUG 16442 / BCRC 14492 / NCTC 13058 / HG 370)</name>
    <name type="common">Bacteroides endodontalis</name>
    <dbReference type="NCBI Taxonomy" id="553175"/>
    <lineage>
        <taxon>Bacteria</taxon>
        <taxon>Pseudomonadati</taxon>
        <taxon>Bacteroidota</taxon>
        <taxon>Bacteroidia</taxon>
        <taxon>Bacteroidales</taxon>
        <taxon>Porphyromonadaceae</taxon>
        <taxon>Porphyromonas</taxon>
    </lineage>
</organism>
<evidence type="ECO:0000313" key="2">
    <source>
        <dbReference type="Proteomes" id="UP000004295"/>
    </source>
</evidence>
<dbReference type="EMBL" id="ACNN01000020">
    <property type="protein sequence ID" value="EEN82679.1"/>
    <property type="molecule type" value="Genomic_DNA"/>
</dbReference>
<proteinExistence type="predicted"/>
<name>C3JAM3_POREA</name>
<dbReference type="AlphaFoldDB" id="C3JAM3"/>
<protein>
    <submittedName>
        <fullName evidence="1">Uncharacterized protein</fullName>
    </submittedName>
</protein>
<evidence type="ECO:0000313" key="1">
    <source>
        <dbReference type="EMBL" id="EEN82679.1"/>
    </source>
</evidence>
<gene>
    <name evidence="1" type="ORF">POREN0001_0260</name>
</gene>
<reference evidence="1 2" key="1">
    <citation type="submission" date="2009-04" db="EMBL/GenBank/DDBJ databases">
        <authorList>
            <person name="Sebastian Y."/>
            <person name="Madupu R."/>
            <person name="Durkin A.S."/>
            <person name="Torralba M."/>
            <person name="Methe B."/>
            <person name="Sutton G.G."/>
            <person name="Strausberg R.L."/>
            <person name="Nelson K.E."/>
        </authorList>
    </citation>
    <scope>NUCLEOTIDE SEQUENCE [LARGE SCALE GENOMIC DNA]</scope>
    <source>
        <strain evidence="2">ATCC 35406 / BCRC 14492 / JCM 8526 / NCTC 13058 / HG 370</strain>
    </source>
</reference>
<sequence length="40" mass="4380">MLNASLLGFLDDCSSPSAPTFHHTLRSQSCRTEEQGLCLI</sequence>
<keyword evidence="2" id="KW-1185">Reference proteome</keyword>